<organism evidence="1 2">
    <name type="scientific">Candidatus Nitrosotalea okcheonensis</name>
    <dbReference type="NCBI Taxonomy" id="1903276"/>
    <lineage>
        <taxon>Archaea</taxon>
        <taxon>Nitrososphaerota</taxon>
        <taxon>Nitrososphaeria</taxon>
        <taxon>Nitrosotaleales</taxon>
        <taxon>Nitrosotaleaceae</taxon>
        <taxon>Nitrosotalea</taxon>
    </lineage>
</organism>
<dbReference type="AlphaFoldDB" id="A0A2H1FEF0"/>
<proteinExistence type="predicted"/>
<evidence type="ECO:0000313" key="1">
    <source>
        <dbReference type="EMBL" id="SMH71156.1"/>
    </source>
</evidence>
<evidence type="ECO:0000313" key="2">
    <source>
        <dbReference type="Proteomes" id="UP000230607"/>
    </source>
</evidence>
<sequence length="59" mass="6563">METIIKKTVSIEYAGKKHAVSDDLTISLLLAQIGLPEDTHVRMVPTKEGFIIIPQTEKN</sequence>
<dbReference type="Proteomes" id="UP000230607">
    <property type="component" value="Chromosome 1"/>
</dbReference>
<dbReference type="EMBL" id="LT841358">
    <property type="protein sequence ID" value="SMH71156.1"/>
    <property type="molecule type" value="Genomic_DNA"/>
</dbReference>
<protein>
    <submittedName>
        <fullName evidence="1">Uncharacterized protein</fullName>
    </submittedName>
</protein>
<keyword evidence="2" id="KW-1185">Reference proteome</keyword>
<name>A0A2H1FEF0_9ARCH</name>
<dbReference type="OrthoDB" id="10214at2157"/>
<gene>
    <name evidence="1" type="ORF">NCS_10963</name>
</gene>
<accession>A0A2H1FEF0</accession>
<dbReference type="RefSeq" id="WP_157927176.1">
    <property type="nucleotide sequence ID" value="NZ_LT841358.1"/>
</dbReference>
<reference evidence="2" key="1">
    <citation type="submission" date="2017-03" db="EMBL/GenBank/DDBJ databases">
        <authorList>
            <person name="Herbold C."/>
        </authorList>
    </citation>
    <scope>NUCLEOTIDE SEQUENCE [LARGE SCALE GENOMIC DNA]</scope>
</reference>